<dbReference type="InterPro" id="IPR029060">
    <property type="entry name" value="PIN-like_dom_sf"/>
</dbReference>
<evidence type="ECO:0000259" key="1">
    <source>
        <dbReference type="Pfam" id="PF01850"/>
    </source>
</evidence>
<comment type="caution">
    <text evidence="2">The sequence shown here is derived from an EMBL/GenBank/DDBJ whole genome shotgun (WGS) entry which is preliminary data.</text>
</comment>
<dbReference type="Proteomes" id="UP000197587">
    <property type="component" value="Unassembled WGS sequence"/>
</dbReference>
<evidence type="ECO:0000313" key="3">
    <source>
        <dbReference type="Proteomes" id="UP000197587"/>
    </source>
</evidence>
<organism evidence="2 3">
    <name type="scientific">Kaistella haifensis DSM 19056</name>
    <dbReference type="NCBI Taxonomy" id="1450526"/>
    <lineage>
        <taxon>Bacteria</taxon>
        <taxon>Pseudomonadati</taxon>
        <taxon>Bacteroidota</taxon>
        <taxon>Flavobacteriia</taxon>
        <taxon>Flavobacteriales</taxon>
        <taxon>Weeksellaceae</taxon>
        <taxon>Chryseobacterium group</taxon>
        <taxon>Kaistella</taxon>
    </lineage>
</organism>
<dbReference type="SUPFAM" id="SSF88723">
    <property type="entry name" value="PIN domain-like"/>
    <property type="match status" value="1"/>
</dbReference>
<gene>
    <name evidence="2" type="ORF">AP75_08210</name>
</gene>
<feature type="domain" description="PIN" evidence="1">
    <location>
        <begin position="18"/>
        <end position="166"/>
    </location>
</feature>
<dbReference type="EMBL" id="JASZ02000015">
    <property type="protein sequence ID" value="OWK98069.1"/>
    <property type="molecule type" value="Genomic_DNA"/>
</dbReference>
<protein>
    <submittedName>
        <fullName evidence="2">PIN domain-containing protein</fullName>
    </submittedName>
</protein>
<dbReference type="Pfam" id="PF01850">
    <property type="entry name" value="PIN"/>
    <property type="match status" value="1"/>
</dbReference>
<dbReference type="AlphaFoldDB" id="A0A2D0A6B6"/>
<accession>A0A2D0A6B6</accession>
<name>A0A2D0A6B6_9FLAO</name>
<keyword evidence="3" id="KW-1185">Reference proteome</keyword>
<dbReference type="Gene3D" id="3.40.50.1010">
    <property type="entry name" value="5'-nuclease"/>
    <property type="match status" value="1"/>
</dbReference>
<sequence>MAKISVDSYKVSFSDIFFFDTNIWLLLFGTVADFEKNEQRKYSNFFAELVSKDKPIYTTSLVFSEFSNVLLRRDFRLWQKKDNNFNKDFKRDFVGTAEYKKSVESIKIQLNKILTLPNLVRVGDSFHILNFDRIFTNFDFIDFNDSYYAEVCLQNNYKLVSNDRDLFMLEESLDIITALS</sequence>
<proteinExistence type="predicted"/>
<dbReference type="RefSeq" id="WP_031502638.1">
    <property type="nucleotide sequence ID" value="NZ_JASZ02000015.1"/>
</dbReference>
<evidence type="ECO:0000313" key="2">
    <source>
        <dbReference type="EMBL" id="OWK98069.1"/>
    </source>
</evidence>
<reference evidence="2 3" key="1">
    <citation type="submission" date="2017-05" db="EMBL/GenBank/DDBJ databases">
        <title>Genome of Chryseobacterium haifense.</title>
        <authorList>
            <person name="Newman J.D."/>
        </authorList>
    </citation>
    <scope>NUCLEOTIDE SEQUENCE [LARGE SCALE GENOMIC DNA]</scope>
    <source>
        <strain evidence="2 3">DSM 19056</strain>
    </source>
</reference>
<dbReference type="InterPro" id="IPR002716">
    <property type="entry name" value="PIN_dom"/>
</dbReference>